<dbReference type="OrthoDB" id="443401at2759"/>
<feature type="compositionally biased region" description="Basic and acidic residues" evidence="8">
    <location>
        <begin position="107"/>
        <end position="116"/>
    </location>
</feature>
<protein>
    <recommendedName>
        <fullName evidence="13">C3H1-type domain-containing protein</fullName>
    </recommendedName>
</protein>
<keyword evidence="12" id="KW-1185">Reference proteome</keyword>
<feature type="domain" description="C3H1-type" evidence="10">
    <location>
        <begin position="189"/>
        <end position="217"/>
    </location>
</feature>
<evidence type="ECO:0000313" key="12">
    <source>
        <dbReference type="Proteomes" id="UP001151582"/>
    </source>
</evidence>
<evidence type="ECO:0000256" key="8">
    <source>
        <dbReference type="SAM" id="MobiDB-lite"/>
    </source>
</evidence>
<dbReference type="GO" id="GO:0003723">
    <property type="term" value="F:RNA binding"/>
    <property type="evidence" value="ECO:0007669"/>
    <property type="project" value="UniProtKB-UniRule"/>
</dbReference>
<reference evidence="11" key="1">
    <citation type="submission" date="2022-07" db="EMBL/GenBank/DDBJ databases">
        <title>Phylogenomic reconstructions and comparative analyses of Kickxellomycotina fungi.</title>
        <authorList>
            <person name="Reynolds N.K."/>
            <person name="Stajich J.E."/>
            <person name="Barry K."/>
            <person name="Grigoriev I.V."/>
            <person name="Crous P."/>
            <person name="Smith M.E."/>
        </authorList>
    </citation>
    <scope>NUCLEOTIDE SEQUENCE</scope>
    <source>
        <strain evidence="11">RSA 567</strain>
    </source>
</reference>
<dbReference type="Proteomes" id="UP001151582">
    <property type="component" value="Unassembled WGS sequence"/>
</dbReference>
<dbReference type="InterPro" id="IPR000504">
    <property type="entry name" value="RRM_dom"/>
</dbReference>
<keyword evidence="3 7" id="KW-0862">Zinc</keyword>
<evidence type="ECO:0000256" key="3">
    <source>
        <dbReference type="ARBA" id="ARBA00022833"/>
    </source>
</evidence>
<comment type="function">
    <text evidence="5">May be involved in the turnover of nuclear polyadenylated (pA+) RNA.</text>
</comment>
<evidence type="ECO:0008006" key="13">
    <source>
        <dbReference type="Google" id="ProtNLM"/>
    </source>
</evidence>
<keyword evidence="2 7" id="KW-0863">Zinc-finger</keyword>
<dbReference type="SUPFAM" id="SSF54928">
    <property type="entry name" value="RNA-binding domain, RBD"/>
    <property type="match status" value="1"/>
</dbReference>
<evidence type="ECO:0000256" key="6">
    <source>
        <dbReference type="PROSITE-ProRule" id="PRU00176"/>
    </source>
</evidence>
<accession>A0A9W8BA92</accession>
<feature type="region of interest" description="Disordered" evidence="8">
    <location>
        <begin position="562"/>
        <end position="585"/>
    </location>
</feature>
<dbReference type="GO" id="GO:0005634">
    <property type="term" value="C:nucleus"/>
    <property type="evidence" value="ECO:0007669"/>
    <property type="project" value="TreeGrafter"/>
</dbReference>
<dbReference type="SMART" id="SM00360">
    <property type="entry name" value="RRM"/>
    <property type="match status" value="1"/>
</dbReference>
<dbReference type="Pfam" id="PF01480">
    <property type="entry name" value="PWI"/>
    <property type="match status" value="1"/>
</dbReference>
<feature type="compositionally biased region" description="Low complexity" evidence="8">
    <location>
        <begin position="415"/>
        <end position="429"/>
    </location>
</feature>
<evidence type="ECO:0000256" key="1">
    <source>
        <dbReference type="ARBA" id="ARBA00022723"/>
    </source>
</evidence>
<dbReference type="InterPro" id="IPR036855">
    <property type="entry name" value="Znf_CCCH_sf"/>
</dbReference>
<gene>
    <name evidence="11" type="ORF">H4R34_001247</name>
</gene>
<feature type="region of interest" description="Disordered" evidence="8">
    <location>
        <begin position="496"/>
        <end position="534"/>
    </location>
</feature>
<evidence type="ECO:0000256" key="7">
    <source>
        <dbReference type="PROSITE-ProRule" id="PRU00723"/>
    </source>
</evidence>
<name>A0A9W8BA92_9FUNG</name>
<feature type="compositionally biased region" description="Gly residues" evidence="8">
    <location>
        <begin position="569"/>
        <end position="585"/>
    </location>
</feature>
<proteinExistence type="predicted"/>
<feature type="region of interest" description="Disordered" evidence="8">
    <location>
        <begin position="80"/>
        <end position="191"/>
    </location>
</feature>
<feature type="region of interest" description="Disordered" evidence="8">
    <location>
        <begin position="399"/>
        <end position="436"/>
    </location>
</feature>
<feature type="zinc finger region" description="C3H1-type" evidence="7">
    <location>
        <begin position="189"/>
        <end position="217"/>
    </location>
</feature>
<feature type="domain" description="RRM" evidence="9">
    <location>
        <begin position="314"/>
        <end position="386"/>
    </location>
</feature>
<feature type="compositionally biased region" description="Polar residues" evidence="8">
    <location>
        <begin position="162"/>
        <end position="187"/>
    </location>
</feature>
<feature type="compositionally biased region" description="Basic and acidic residues" evidence="8">
    <location>
        <begin position="126"/>
        <end position="136"/>
    </location>
</feature>
<evidence type="ECO:0000256" key="4">
    <source>
        <dbReference type="ARBA" id="ARBA00022884"/>
    </source>
</evidence>
<dbReference type="PANTHER" id="PTHR14398">
    <property type="entry name" value="RNA RECOGNITION RRM/RNP DOMAIN"/>
    <property type="match status" value="1"/>
</dbReference>
<evidence type="ECO:0000259" key="10">
    <source>
        <dbReference type="PROSITE" id="PS50103"/>
    </source>
</evidence>
<dbReference type="InterPro" id="IPR045137">
    <property type="entry name" value="RBM26/27"/>
</dbReference>
<dbReference type="EMBL" id="JANBQB010000053">
    <property type="protein sequence ID" value="KAJ1983486.1"/>
    <property type="molecule type" value="Genomic_DNA"/>
</dbReference>
<evidence type="ECO:0000313" key="11">
    <source>
        <dbReference type="EMBL" id="KAJ1983486.1"/>
    </source>
</evidence>
<dbReference type="InterPro" id="IPR002483">
    <property type="entry name" value="PWI_dom"/>
</dbReference>
<evidence type="ECO:0000256" key="2">
    <source>
        <dbReference type="ARBA" id="ARBA00022771"/>
    </source>
</evidence>
<dbReference type="GO" id="GO:0008270">
    <property type="term" value="F:zinc ion binding"/>
    <property type="evidence" value="ECO:0007669"/>
    <property type="project" value="UniProtKB-KW"/>
</dbReference>
<feature type="compositionally biased region" description="Pro residues" evidence="8">
    <location>
        <begin position="88"/>
        <end position="99"/>
    </location>
</feature>
<feature type="compositionally biased region" description="Pro residues" evidence="8">
    <location>
        <begin position="508"/>
        <end position="523"/>
    </location>
</feature>
<keyword evidence="4 6" id="KW-0694">RNA-binding</keyword>
<dbReference type="Gene3D" id="1.20.1390.10">
    <property type="entry name" value="PWI domain"/>
    <property type="match status" value="1"/>
</dbReference>
<dbReference type="PROSITE" id="PS50103">
    <property type="entry name" value="ZF_C3H1"/>
    <property type="match status" value="1"/>
</dbReference>
<dbReference type="SMART" id="SM00356">
    <property type="entry name" value="ZnF_C3H1"/>
    <property type="match status" value="1"/>
</dbReference>
<dbReference type="InterPro" id="IPR035979">
    <property type="entry name" value="RBD_domain_sf"/>
</dbReference>
<dbReference type="PANTHER" id="PTHR14398:SF0">
    <property type="entry name" value="ZINC FINGER PROTEIN SWM"/>
    <property type="match status" value="1"/>
</dbReference>
<keyword evidence="1 7" id="KW-0479">Metal-binding</keyword>
<evidence type="ECO:0000259" key="9">
    <source>
        <dbReference type="PROSITE" id="PS50102"/>
    </source>
</evidence>
<sequence>MHLDSSAQDALKVYLAKDLEPICEADPEVLSDYVIALLKKNEPVAQLRETCKSQLEDFLVSETDAFVDRLFRQLGTPGKAASIATTPQPQPLPPVPAPASHPVSSHSRRDTVDSRRRDRSRSRSPQRQDRAGDHSRPAPRAASPPLATTPSTGMETDEPAQLNASVPNGTAQLQDSAPGSQPDTVATPNRIPKPCFAFARSGSCTRGDHCQYQHTAPSAPMNKGGRPNFAWNGGSSSGMPMGMMMRPMMQNLPRGGPSPMPFFPQGPMMGPRPMGFPQRGPGRPGPGGYGSMGPMGVHARHHGRPEMVGEPRGNSVTAFNIPPQFMTTSGLTAYFSQFGAIRNVYLKAHSHQATIEFGDPWSASAAMQNPQLLMDNQFIHLQWTKPAAWHKTQSNRYVRPDAHTSPASTPGAHPATSTAADSTAVSCTSPPQPKPTMLDVYKAQEKLVQDLLGEQKRIVDKMGTMPAESEERNILRKTLQRIEKQLTEAISTMANKVQSMASPVSSAPAPPTPSKSEPPPPVANEPASAGDQVSEALQRQLDALKREATDLGISTATAATEQSLAGNTQGSGAGTGTGGAGGGPVLSYSGRGGRGAMRGGLEPRKFTLDNRSRRVLITGVPEDKAGAVQGIAEAFGQVESVTAEPNQLVVEFVHRWEAEQLMRQGPGLPDLANCQMMWYQPATSSS</sequence>
<feature type="compositionally biased region" description="Low complexity" evidence="8">
    <location>
        <begin position="138"/>
        <end position="152"/>
    </location>
</feature>
<organism evidence="11 12">
    <name type="scientific">Dimargaris verticillata</name>
    <dbReference type="NCBI Taxonomy" id="2761393"/>
    <lineage>
        <taxon>Eukaryota</taxon>
        <taxon>Fungi</taxon>
        <taxon>Fungi incertae sedis</taxon>
        <taxon>Zoopagomycota</taxon>
        <taxon>Kickxellomycotina</taxon>
        <taxon>Dimargaritomycetes</taxon>
        <taxon>Dimargaritales</taxon>
        <taxon>Dimargaritaceae</taxon>
        <taxon>Dimargaris</taxon>
    </lineage>
</organism>
<dbReference type="AlphaFoldDB" id="A0A9W8BA92"/>
<comment type="caution">
    <text evidence="11">The sequence shown here is derived from an EMBL/GenBank/DDBJ whole genome shotgun (WGS) entry which is preliminary data.</text>
</comment>
<dbReference type="PROSITE" id="PS50102">
    <property type="entry name" value="RRM"/>
    <property type="match status" value="1"/>
</dbReference>
<dbReference type="Gene3D" id="3.30.70.330">
    <property type="match status" value="1"/>
</dbReference>
<dbReference type="InterPro" id="IPR000571">
    <property type="entry name" value="Znf_CCCH"/>
</dbReference>
<dbReference type="InterPro" id="IPR012677">
    <property type="entry name" value="Nucleotide-bd_a/b_plait_sf"/>
</dbReference>
<dbReference type="SUPFAM" id="SSF90229">
    <property type="entry name" value="CCCH zinc finger"/>
    <property type="match status" value="1"/>
</dbReference>
<evidence type="ECO:0000256" key="5">
    <source>
        <dbReference type="ARBA" id="ARBA00043866"/>
    </source>
</evidence>